<dbReference type="PANTHER" id="PTHR42921">
    <property type="entry name" value="ACETOACETYL-COA SYNTHETASE"/>
    <property type="match status" value="1"/>
</dbReference>
<name>T1AHU8_9ZZZZ</name>
<gene>
    <name evidence="2" type="ORF">B2A_05085</name>
</gene>
<dbReference type="Gene3D" id="3.30.300.30">
    <property type="match status" value="1"/>
</dbReference>
<dbReference type="GO" id="GO:0030729">
    <property type="term" value="F:acetoacetate-CoA ligase activity"/>
    <property type="evidence" value="ECO:0007669"/>
    <property type="project" value="TreeGrafter"/>
</dbReference>
<dbReference type="Pfam" id="PF13193">
    <property type="entry name" value="AMP-binding_C"/>
    <property type="match status" value="1"/>
</dbReference>
<dbReference type="InterPro" id="IPR042099">
    <property type="entry name" value="ANL_N_sf"/>
</dbReference>
<dbReference type="EMBL" id="AUZZ01003490">
    <property type="protein sequence ID" value="EQD56842.1"/>
    <property type="molecule type" value="Genomic_DNA"/>
</dbReference>
<reference evidence="2" key="1">
    <citation type="submission" date="2013-08" db="EMBL/GenBank/DDBJ databases">
        <authorList>
            <person name="Mendez C."/>
            <person name="Richter M."/>
            <person name="Ferrer M."/>
            <person name="Sanchez J."/>
        </authorList>
    </citation>
    <scope>NUCLEOTIDE SEQUENCE</scope>
</reference>
<dbReference type="AlphaFoldDB" id="T1AHU8"/>
<feature type="domain" description="AMP-binding enzyme C-terminal" evidence="1">
    <location>
        <begin position="98"/>
        <end position="172"/>
    </location>
</feature>
<evidence type="ECO:0000313" key="2">
    <source>
        <dbReference type="EMBL" id="EQD56842.1"/>
    </source>
</evidence>
<protein>
    <submittedName>
        <fullName evidence="2">Acetoacetyl-CoA synthetase</fullName>
    </submittedName>
</protein>
<comment type="caution">
    <text evidence="2">The sequence shown here is derived from an EMBL/GenBank/DDBJ whole genome shotgun (WGS) entry which is preliminary data.</text>
</comment>
<dbReference type="InterPro" id="IPR045851">
    <property type="entry name" value="AMP-bd_C_sf"/>
</dbReference>
<dbReference type="InterPro" id="IPR025110">
    <property type="entry name" value="AMP-bd_C"/>
</dbReference>
<proteinExistence type="predicted"/>
<dbReference type="Gene3D" id="3.40.50.12780">
    <property type="entry name" value="N-terminal domain of ligase-like"/>
    <property type="match status" value="1"/>
</dbReference>
<feature type="non-terminal residue" evidence="2">
    <location>
        <position position="1"/>
    </location>
</feature>
<sequence length="210" mass="23413">QCRGLGLRVQIYDDAGNPVRGQRGELVCTAPFPSMPVGFWNDPDGRRYRAAYFERFAGAWHHGDYAELTEHDGIIIHGRSDTVLNPGGVRIGTAEIYSAVERLAEVIESVAVAQDWRGDVRVVLFVRLRAGVELDEALKRRIRAEIRTRTTPRHVPAKIIAVADIPRTRSGKLTELAVREVIHGRPVKNIDALANPQALEHFRNLPELSG</sequence>
<reference evidence="2" key="2">
    <citation type="journal article" date="2014" name="ISME J.">
        <title>Microbial stratification in low pH oxic and suboxic macroscopic growths along an acid mine drainage.</title>
        <authorList>
            <person name="Mendez-Garcia C."/>
            <person name="Mesa V."/>
            <person name="Sprenger R.R."/>
            <person name="Richter M."/>
            <person name="Diez M.S."/>
            <person name="Solano J."/>
            <person name="Bargiela R."/>
            <person name="Golyshina O.V."/>
            <person name="Manteca A."/>
            <person name="Ramos J.L."/>
            <person name="Gallego J.R."/>
            <person name="Llorente I."/>
            <person name="Martins Dos Santos V.A."/>
            <person name="Jensen O.N."/>
            <person name="Pelaez A.I."/>
            <person name="Sanchez J."/>
            <person name="Ferrer M."/>
        </authorList>
    </citation>
    <scope>NUCLEOTIDE SEQUENCE</scope>
</reference>
<evidence type="ECO:0000259" key="1">
    <source>
        <dbReference type="Pfam" id="PF13193"/>
    </source>
</evidence>
<organism evidence="2">
    <name type="scientific">mine drainage metagenome</name>
    <dbReference type="NCBI Taxonomy" id="410659"/>
    <lineage>
        <taxon>unclassified sequences</taxon>
        <taxon>metagenomes</taxon>
        <taxon>ecological metagenomes</taxon>
    </lineage>
</organism>
<accession>T1AHU8</accession>
<dbReference type="PANTHER" id="PTHR42921:SF1">
    <property type="entry name" value="ACETOACETYL-COA SYNTHETASE"/>
    <property type="match status" value="1"/>
</dbReference>
<dbReference type="SUPFAM" id="SSF56801">
    <property type="entry name" value="Acetyl-CoA synthetase-like"/>
    <property type="match status" value="1"/>
</dbReference>